<proteinExistence type="predicted"/>
<organism evidence="1 2">
    <name type="scientific">Ambrosiozyma monospora</name>
    <name type="common">Yeast</name>
    <name type="synonym">Endomycopsis monosporus</name>
    <dbReference type="NCBI Taxonomy" id="43982"/>
    <lineage>
        <taxon>Eukaryota</taxon>
        <taxon>Fungi</taxon>
        <taxon>Dikarya</taxon>
        <taxon>Ascomycota</taxon>
        <taxon>Saccharomycotina</taxon>
        <taxon>Pichiomycetes</taxon>
        <taxon>Pichiales</taxon>
        <taxon>Pichiaceae</taxon>
        <taxon>Ambrosiozyma</taxon>
    </lineage>
</organism>
<gene>
    <name evidence="1" type="ORF">Amon02_000910500</name>
</gene>
<dbReference type="EMBL" id="BSXS01008464">
    <property type="protein sequence ID" value="GME92570.1"/>
    <property type="molecule type" value="Genomic_DNA"/>
</dbReference>
<name>A0ACB5TPH3_AMBMO</name>
<keyword evidence="2" id="KW-1185">Reference proteome</keyword>
<protein>
    <submittedName>
        <fullName evidence="1">Unnamed protein product</fullName>
    </submittedName>
</protein>
<evidence type="ECO:0000313" key="1">
    <source>
        <dbReference type="EMBL" id="GME92570.1"/>
    </source>
</evidence>
<sequence>MTTNSAQKRIFQTCDFTMLSFTFSLSKVYQKFLKSLIQLGPKQITAKLWYSDPSWKLDDLMSPMLTSITYLSRHATDLNAKLNLFKKLQDVQVFGFHSSFDLTQIRPVCQSSTIKMIGLHSDCMEALTLSKESRSMLKKFENKLKLYAKYVEGLPTLMVARKTREPEVAVFRNLDHPDSISDVDVKHVVFTFPLRNFCFRNDKIKFLDLTGGSYSGANFKGLTALKSLSVGFQTDMGEGIYFKSSNRNVGIDCNSIETLPNTLKALDLTGALIKFPTTELKRKSDYHLPETIEYLKCSPDQLSLFSIASTKNVRSLTLSITEPINESDLCWNYLPDNLTHLYLDGSIEQNIMLQSQKERPQMHPPKLGGITIPERINSHIALIMDSLHIDSGLRGHFFNLNYVTINYKEEEFYTFPYNNPSPGHQYLFFNIIVLSSSAHIDVFEMRNKYRLIPEKDSLNEFYECADGGRIFILNRSFGRDVPCMGQWIKHDH</sequence>
<evidence type="ECO:0000313" key="2">
    <source>
        <dbReference type="Proteomes" id="UP001165064"/>
    </source>
</evidence>
<reference evidence="1" key="1">
    <citation type="submission" date="2023-04" db="EMBL/GenBank/DDBJ databases">
        <title>Ambrosiozyma monospora NBRC 10751.</title>
        <authorList>
            <person name="Ichikawa N."/>
            <person name="Sato H."/>
            <person name="Tonouchi N."/>
        </authorList>
    </citation>
    <scope>NUCLEOTIDE SEQUENCE</scope>
    <source>
        <strain evidence="1">NBRC 10751</strain>
    </source>
</reference>
<dbReference type="Proteomes" id="UP001165064">
    <property type="component" value="Unassembled WGS sequence"/>
</dbReference>
<comment type="caution">
    <text evidence="1">The sequence shown here is derived from an EMBL/GenBank/DDBJ whole genome shotgun (WGS) entry which is preliminary data.</text>
</comment>
<accession>A0ACB5TPH3</accession>